<gene>
    <name evidence="7" type="ORF">ALTATR162_LOCUS1398</name>
</gene>
<dbReference type="EMBL" id="CAJRGZ010000015">
    <property type="protein sequence ID" value="CAG5143685.1"/>
    <property type="molecule type" value="Genomic_DNA"/>
</dbReference>
<comment type="subcellular location">
    <subcellularLocation>
        <location evidence="1">Nucleus</location>
    </subcellularLocation>
</comment>
<protein>
    <submittedName>
        <fullName evidence="7">Uncharacterized protein</fullName>
    </submittedName>
</protein>
<dbReference type="Proteomes" id="UP000676310">
    <property type="component" value="Unassembled WGS sequence"/>
</dbReference>
<dbReference type="Pfam" id="PF11571">
    <property type="entry name" value="Med27"/>
    <property type="match status" value="1"/>
</dbReference>
<dbReference type="GO" id="GO:0016592">
    <property type="term" value="C:mediator complex"/>
    <property type="evidence" value="ECO:0007669"/>
    <property type="project" value="InterPro"/>
</dbReference>
<comment type="caution">
    <text evidence="7">The sequence shown here is derived from an EMBL/GenBank/DDBJ whole genome shotgun (WGS) entry which is preliminary data.</text>
</comment>
<feature type="compositionally biased region" description="Basic and acidic residues" evidence="6">
    <location>
        <begin position="113"/>
        <end position="127"/>
    </location>
</feature>
<reference evidence="7" key="1">
    <citation type="submission" date="2021-05" db="EMBL/GenBank/DDBJ databases">
        <authorList>
            <person name="Stam R."/>
        </authorList>
    </citation>
    <scope>NUCLEOTIDE SEQUENCE</scope>
    <source>
        <strain evidence="7">CS162</strain>
    </source>
</reference>
<evidence type="ECO:0000256" key="4">
    <source>
        <dbReference type="ARBA" id="ARBA00023163"/>
    </source>
</evidence>
<keyword evidence="3" id="KW-0805">Transcription regulation</keyword>
<keyword evidence="8" id="KW-1185">Reference proteome</keyword>
<evidence type="ECO:0000256" key="5">
    <source>
        <dbReference type="ARBA" id="ARBA00023242"/>
    </source>
</evidence>
<name>A0A8J2HU06_9PLEO</name>
<organism evidence="7 8">
    <name type="scientific">Alternaria atra</name>
    <dbReference type="NCBI Taxonomy" id="119953"/>
    <lineage>
        <taxon>Eukaryota</taxon>
        <taxon>Fungi</taxon>
        <taxon>Dikarya</taxon>
        <taxon>Ascomycota</taxon>
        <taxon>Pezizomycotina</taxon>
        <taxon>Dothideomycetes</taxon>
        <taxon>Pleosporomycetidae</taxon>
        <taxon>Pleosporales</taxon>
        <taxon>Pleosporineae</taxon>
        <taxon>Pleosporaceae</taxon>
        <taxon>Alternaria</taxon>
        <taxon>Alternaria sect. Ulocladioides</taxon>
    </lineage>
</organism>
<proteinExistence type="inferred from homology"/>
<dbReference type="GeneID" id="67012727"/>
<feature type="region of interest" description="Disordered" evidence="6">
    <location>
        <begin position="113"/>
        <end position="133"/>
    </location>
</feature>
<evidence type="ECO:0000256" key="2">
    <source>
        <dbReference type="ARBA" id="ARBA00008048"/>
    </source>
</evidence>
<dbReference type="RefSeq" id="XP_043164929.1">
    <property type="nucleotide sequence ID" value="XM_043308994.1"/>
</dbReference>
<sequence length="279" mass="30615">MGAPEAAAQPGAGWDEAQCTAALAQLEQLQAQINDMRLAIPRIIEPFHRPPSSTTFKLYVEGVKGSQNNLDGLTKQWKDSEMQSTLEHVKESFGANADLSESVSIPSHGWVERARKAKESSESKGGESSEAVGATLTDEDISRIVVEFCKAHPNLKVEAHDDNRSISTRFVSGSLMLKFRIGIEREANGQHKLNVECLGTTEPFLAITRCMASRPNADDLRYLLDMIAAYRTVKGTSCARCGKLLDNSALTPAARRSKQVVDTTESFQTIWEAFHEGCM</sequence>
<keyword evidence="4" id="KW-0804">Transcription</keyword>
<accession>A0A8J2HU06</accession>
<evidence type="ECO:0000256" key="3">
    <source>
        <dbReference type="ARBA" id="ARBA00023015"/>
    </source>
</evidence>
<evidence type="ECO:0000256" key="1">
    <source>
        <dbReference type="ARBA" id="ARBA00004123"/>
    </source>
</evidence>
<evidence type="ECO:0000313" key="8">
    <source>
        <dbReference type="Proteomes" id="UP000676310"/>
    </source>
</evidence>
<evidence type="ECO:0000313" key="7">
    <source>
        <dbReference type="EMBL" id="CAG5143685.1"/>
    </source>
</evidence>
<keyword evidence="5" id="KW-0539">Nucleus</keyword>
<dbReference type="InterPro" id="IPR021627">
    <property type="entry name" value="Mediator_Med27"/>
</dbReference>
<evidence type="ECO:0000256" key="6">
    <source>
        <dbReference type="SAM" id="MobiDB-lite"/>
    </source>
</evidence>
<comment type="similarity">
    <text evidence="2">Belongs to the Mediator complex subunit 27 family.</text>
</comment>
<dbReference type="AlphaFoldDB" id="A0A8J2HU06"/>
<dbReference type="OrthoDB" id="5326237at2759"/>